<dbReference type="SUPFAM" id="SSF55961">
    <property type="entry name" value="Bet v1-like"/>
    <property type="match status" value="1"/>
</dbReference>
<evidence type="ECO:0000313" key="4">
    <source>
        <dbReference type="Proteomes" id="UP001165079"/>
    </source>
</evidence>
<comment type="similarity">
    <text evidence="1">Belongs to the AHA1 family.</text>
</comment>
<feature type="domain" description="Activator of Hsp90 ATPase homologue 1/2-like C-terminal" evidence="2">
    <location>
        <begin position="37"/>
        <end position="150"/>
    </location>
</feature>
<dbReference type="AlphaFoldDB" id="A0A9W6W9S6"/>
<evidence type="ECO:0000256" key="1">
    <source>
        <dbReference type="ARBA" id="ARBA00006817"/>
    </source>
</evidence>
<dbReference type="InterPro" id="IPR023393">
    <property type="entry name" value="START-like_dom_sf"/>
</dbReference>
<protein>
    <submittedName>
        <fullName evidence="3">Activator of HSP90 ATPase</fullName>
    </submittedName>
</protein>
<dbReference type="Pfam" id="PF08327">
    <property type="entry name" value="AHSA1"/>
    <property type="match status" value="1"/>
</dbReference>
<gene>
    <name evidence="3" type="ORF">Afil01_26780</name>
</gene>
<comment type="caution">
    <text evidence="3">The sequence shown here is derived from an EMBL/GenBank/DDBJ whole genome shotgun (WGS) entry which is preliminary data.</text>
</comment>
<dbReference type="Gene3D" id="3.30.530.20">
    <property type="match status" value="1"/>
</dbReference>
<dbReference type="Proteomes" id="UP001165079">
    <property type="component" value="Unassembled WGS sequence"/>
</dbReference>
<dbReference type="CDD" id="cd08899">
    <property type="entry name" value="SRPBCC_CalC_Aha1-like_6"/>
    <property type="match status" value="1"/>
</dbReference>
<evidence type="ECO:0000259" key="2">
    <source>
        <dbReference type="Pfam" id="PF08327"/>
    </source>
</evidence>
<evidence type="ECO:0000313" key="3">
    <source>
        <dbReference type="EMBL" id="GLZ77871.1"/>
    </source>
</evidence>
<reference evidence="3" key="1">
    <citation type="submission" date="2023-03" db="EMBL/GenBank/DDBJ databases">
        <title>Actinorhabdospora filicis NBRC 111898.</title>
        <authorList>
            <person name="Ichikawa N."/>
            <person name="Sato H."/>
            <person name="Tonouchi N."/>
        </authorList>
    </citation>
    <scope>NUCLEOTIDE SEQUENCE</scope>
    <source>
        <strain evidence="3">NBRC 111898</strain>
    </source>
</reference>
<dbReference type="InterPro" id="IPR013538">
    <property type="entry name" value="ASHA1/2-like_C"/>
</dbReference>
<dbReference type="RefSeq" id="WP_285663052.1">
    <property type="nucleotide sequence ID" value="NZ_BSTX01000002.1"/>
</dbReference>
<organism evidence="3 4">
    <name type="scientific">Actinorhabdospora filicis</name>
    <dbReference type="NCBI Taxonomy" id="1785913"/>
    <lineage>
        <taxon>Bacteria</taxon>
        <taxon>Bacillati</taxon>
        <taxon>Actinomycetota</taxon>
        <taxon>Actinomycetes</taxon>
        <taxon>Micromonosporales</taxon>
        <taxon>Micromonosporaceae</taxon>
        <taxon>Actinorhabdospora</taxon>
    </lineage>
</organism>
<dbReference type="EMBL" id="BSTX01000002">
    <property type="protein sequence ID" value="GLZ77871.1"/>
    <property type="molecule type" value="Genomic_DNA"/>
</dbReference>
<keyword evidence="4" id="KW-1185">Reference proteome</keyword>
<sequence>MNVDVDGQISAVSRELGDRVHEAGELLEMRISQVYPTTAEDLWEAVTDAGRIRRWFLPVSGELKVGGKYQLEGNASGTVESCDPPRAFTATWEFGGGVSWIEVGVAPEGDGARFTLVHLARVEEQMWETYGPGAVGVGWDGAFMGLGRYLASGEPNDAAEAEAWAGTEQGKLFTRLSSDAWCAASVAYGTDPEKARAAAEQTRRFYTP</sequence>
<proteinExistence type="inferred from homology"/>
<name>A0A9W6W9S6_9ACTN</name>
<accession>A0A9W6W9S6</accession>